<accession>A0A0B6ZBR1</accession>
<organism evidence="1">
    <name type="scientific">Arion vulgaris</name>
    <dbReference type="NCBI Taxonomy" id="1028688"/>
    <lineage>
        <taxon>Eukaryota</taxon>
        <taxon>Metazoa</taxon>
        <taxon>Spiralia</taxon>
        <taxon>Lophotrochozoa</taxon>
        <taxon>Mollusca</taxon>
        <taxon>Gastropoda</taxon>
        <taxon>Heterobranchia</taxon>
        <taxon>Euthyneura</taxon>
        <taxon>Panpulmonata</taxon>
        <taxon>Eupulmonata</taxon>
        <taxon>Stylommatophora</taxon>
        <taxon>Helicina</taxon>
        <taxon>Arionoidea</taxon>
        <taxon>Arionidae</taxon>
        <taxon>Arion</taxon>
    </lineage>
</organism>
<name>A0A0B6ZBR1_9EUPU</name>
<protein>
    <submittedName>
        <fullName evidence="1">Uncharacterized protein</fullName>
    </submittedName>
</protein>
<dbReference type="AlphaFoldDB" id="A0A0B6ZBR1"/>
<reference evidence="1" key="1">
    <citation type="submission" date="2014-12" db="EMBL/GenBank/DDBJ databases">
        <title>Insight into the proteome of Arion vulgaris.</title>
        <authorList>
            <person name="Aradska J."/>
            <person name="Bulat T."/>
            <person name="Smidak R."/>
            <person name="Sarate P."/>
            <person name="Gangsoo J."/>
            <person name="Sialana F."/>
            <person name="Bilban M."/>
            <person name="Lubec G."/>
        </authorList>
    </citation>
    <scope>NUCLEOTIDE SEQUENCE</scope>
    <source>
        <tissue evidence="1">Skin</tissue>
    </source>
</reference>
<sequence length="51" mass="6053">MRFGLRQEVGLQVDQMRASIFHRPLLFLFADDGRNEKKELKNCLEAIFEQN</sequence>
<gene>
    <name evidence="1" type="primary">ORF54763</name>
</gene>
<evidence type="ECO:0000313" key="1">
    <source>
        <dbReference type="EMBL" id="CEK65351.1"/>
    </source>
</evidence>
<proteinExistence type="predicted"/>
<dbReference type="EMBL" id="HACG01018486">
    <property type="protein sequence ID" value="CEK65351.1"/>
    <property type="molecule type" value="Transcribed_RNA"/>
</dbReference>
<feature type="non-terminal residue" evidence="1">
    <location>
        <position position="51"/>
    </location>
</feature>